<protein>
    <submittedName>
        <fullName evidence="1">Uncharacterized protein</fullName>
    </submittedName>
</protein>
<comment type="caution">
    <text evidence="1">The sequence shown here is derived from an EMBL/GenBank/DDBJ whole genome shotgun (WGS) entry which is preliminary data.</text>
</comment>
<organism evidence="1 2">
    <name type="scientific">Actinomadura rugatobispora</name>
    <dbReference type="NCBI Taxonomy" id="1994"/>
    <lineage>
        <taxon>Bacteria</taxon>
        <taxon>Bacillati</taxon>
        <taxon>Actinomycetota</taxon>
        <taxon>Actinomycetes</taxon>
        <taxon>Streptosporangiales</taxon>
        <taxon>Thermomonosporaceae</taxon>
        <taxon>Actinomadura</taxon>
    </lineage>
</organism>
<dbReference type="EMBL" id="JBHSON010000017">
    <property type="protein sequence ID" value="MFC5746892.1"/>
    <property type="molecule type" value="Genomic_DNA"/>
</dbReference>
<proteinExistence type="predicted"/>
<evidence type="ECO:0000313" key="1">
    <source>
        <dbReference type="EMBL" id="MFC5746892.1"/>
    </source>
</evidence>
<dbReference type="RefSeq" id="WP_378282509.1">
    <property type="nucleotide sequence ID" value="NZ_JBHSON010000017.1"/>
</dbReference>
<accession>A0ABW0ZWV8</accession>
<sequence length="53" mass="5936">MIRTEHAAAARHEARLLWNGNKGLFALLKAARHTGPITRVPRLGWELFVCEVG</sequence>
<evidence type="ECO:0000313" key="2">
    <source>
        <dbReference type="Proteomes" id="UP001596074"/>
    </source>
</evidence>
<keyword evidence="2" id="KW-1185">Reference proteome</keyword>
<name>A0ABW0ZWV8_9ACTN</name>
<gene>
    <name evidence="1" type="ORF">ACFPZN_14795</name>
</gene>
<dbReference type="Proteomes" id="UP001596074">
    <property type="component" value="Unassembled WGS sequence"/>
</dbReference>
<reference evidence="2" key="1">
    <citation type="journal article" date="2019" name="Int. J. Syst. Evol. Microbiol.">
        <title>The Global Catalogue of Microorganisms (GCM) 10K type strain sequencing project: providing services to taxonomists for standard genome sequencing and annotation.</title>
        <authorList>
            <consortium name="The Broad Institute Genomics Platform"/>
            <consortium name="The Broad Institute Genome Sequencing Center for Infectious Disease"/>
            <person name="Wu L."/>
            <person name="Ma J."/>
        </authorList>
    </citation>
    <scope>NUCLEOTIDE SEQUENCE [LARGE SCALE GENOMIC DNA]</scope>
    <source>
        <strain evidence="2">KCTC 42087</strain>
    </source>
</reference>